<dbReference type="Proteomes" id="UP000095085">
    <property type="component" value="Unassembled WGS sequence"/>
</dbReference>
<dbReference type="EMBL" id="KV454539">
    <property type="protein sequence ID" value="ODV68458.1"/>
    <property type="molecule type" value="Genomic_DNA"/>
</dbReference>
<protein>
    <submittedName>
        <fullName evidence="2">Uncharacterized protein</fullName>
    </submittedName>
</protein>
<feature type="transmembrane region" description="Helical" evidence="1">
    <location>
        <begin position="25"/>
        <end position="50"/>
    </location>
</feature>
<dbReference type="GeneID" id="30997477"/>
<proteinExistence type="predicted"/>
<accession>A0A1E4RME6</accession>
<evidence type="ECO:0000313" key="2">
    <source>
        <dbReference type="EMBL" id="ODV68458.1"/>
    </source>
</evidence>
<evidence type="ECO:0000313" key="3">
    <source>
        <dbReference type="Proteomes" id="UP000095085"/>
    </source>
</evidence>
<dbReference type="RefSeq" id="XP_020077525.1">
    <property type="nucleotide sequence ID" value="XM_020222928.1"/>
</dbReference>
<name>A0A1E4RME6_9ASCO</name>
<sequence>MKLLGLGQVLSLVHGWLSWHVTHNTSVHFILLLLLHFYFTSTSLLLHFYFTSTSTLLYYTKLCQQTLENWQFAPASLTPGEI</sequence>
<reference evidence="3" key="1">
    <citation type="submission" date="2016-05" db="EMBL/GenBank/DDBJ databases">
        <title>Comparative genomics of biotechnologically important yeasts.</title>
        <authorList>
            <consortium name="DOE Joint Genome Institute"/>
            <person name="Riley R."/>
            <person name="Haridas S."/>
            <person name="Wolfe K.H."/>
            <person name="Lopes M.R."/>
            <person name="Hittinger C.T."/>
            <person name="Goker M."/>
            <person name="Salamov A."/>
            <person name="Wisecaver J."/>
            <person name="Long T.M."/>
            <person name="Aerts A.L."/>
            <person name="Barry K."/>
            <person name="Choi C."/>
            <person name="Clum A."/>
            <person name="Coughlan A.Y."/>
            <person name="Deshpande S."/>
            <person name="Douglass A.P."/>
            <person name="Hanson S.J."/>
            <person name="Klenk H.-P."/>
            <person name="Labutti K."/>
            <person name="Lapidus A."/>
            <person name="Lindquist E."/>
            <person name="Lipzen A."/>
            <person name="Meier-Kolthoff J.P."/>
            <person name="Ohm R.A."/>
            <person name="Otillar R.P."/>
            <person name="Pangilinan J."/>
            <person name="Peng Y."/>
            <person name="Rokas A."/>
            <person name="Rosa C.A."/>
            <person name="Scheuner C."/>
            <person name="Sibirny A.A."/>
            <person name="Slot J.C."/>
            <person name="Stielow J.B."/>
            <person name="Sun H."/>
            <person name="Kurtzman C.P."/>
            <person name="Blackwell M."/>
            <person name="Grigoriev I.V."/>
            <person name="Jeffries T.W."/>
        </authorList>
    </citation>
    <scope>NUCLEOTIDE SEQUENCE [LARGE SCALE GENOMIC DNA]</scope>
    <source>
        <strain evidence="3">NRRL Y-1933</strain>
    </source>
</reference>
<keyword evidence="1" id="KW-0472">Membrane</keyword>
<keyword evidence="1" id="KW-1133">Transmembrane helix</keyword>
<keyword evidence="3" id="KW-1185">Reference proteome</keyword>
<organism evidence="2 3">
    <name type="scientific">Hyphopichia burtonii NRRL Y-1933</name>
    <dbReference type="NCBI Taxonomy" id="984485"/>
    <lineage>
        <taxon>Eukaryota</taxon>
        <taxon>Fungi</taxon>
        <taxon>Dikarya</taxon>
        <taxon>Ascomycota</taxon>
        <taxon>Saccharomycotina</taxon>
        <taxon>Pichiomycetes</taxon>
        <taxon>Debaryomycetaceae</taxon>
        <taxon>Hyphopichia</taxon>
    </lineage>
</organism>
<gene>
    <name evidence="2" type="ORF">HYPBUDRAFT_188560</name>
</gene>
<dbReference type="AlphaFoldDB" id="A0A1E4RME6"/>
<keyword evidence="1" id="KW-0812">Transmembrane</keyword>
<evidence type="ECO:0000256" key="1">
    <source>
        <dbReference type="SAM" id="Phobius"/>
    </source>
</evidence>